<dbReference type="AlphaFoldDB" id="A0AAE9YUI2"/>
<sequence length="119" mass="12724">MKILLKLIFIAAVSISGSVFAHTGGHGQVSAGKAVAIAQTSAKMLTFKDHGMSVGKIDKSWAKVTKENFTLLEQSSGVYIVKGVNTESHQTLYFTISKQGQVMEVAEPANIKSDHGHAH</sequence>
<dbReference type="KEGG" id="tact:SG35_010780"/>
<keyword evidence="1" id="KW-0732">Signal</keyword>
<accession>A0AAE9YUI2</accession>
<reference evidence="2 3" key="2">
    <citation type="journal article" date="2022" name="Mar. Drugs">
        <title>Bioassay-Guided Fractionation Leads to the Detection of Cholic Acid Generated by the Rare Thalassomonas sp.</title>
        <authorList>
            <person name="Pheiffer F."/>
            <person name="Schneider Y.K."/>
            <person name="Hansen E.H."/>
            <person name="Andersen J.H."/>
            <person name="Isaksson J."/>
            <person name="Busche T."/>
            <person name="R C."/>
            <person name="Kalinowski J."/>
            <person name="Zyl L.V."/>
            <person name="Trindade M."/>
        </authorList>
    </citation>
    <scope>NUCLEOTIDE SEQUENCE [LARGE SCALE GENOMIC DNA]</scope>
    <source>
        <strain evidence="2 3">A5K-106</strain>
    </source>
</reference>
<evidence type="ECO:0008006" key="4">
    <source>
        <dbReference type="Google" id="ProtNLM"/>
    </source>
</evidence>
<feature type="chain" id="PRO_5042107370" description="PepSY domain-containing protein" evidence="1">
    <location>
        <begin position="22"/>
        <end position="119"/>
    </location>
</feature>
<organism evidence="2 3">
    <name type="scientific">Thalassomonas actiniarum</name>
    <dbReference type="NCBI Taxonomy" id="485447"/>
    <lineage>
        <taxon>Bacteria</taxon>
        <taxon>Pseudomonadati</taxon>
        <taxon>Pseudomonadota</taxon>
        <taxon>Gammaproteobacteria</taxon>
        <taxon>Alteromonadales</taxon>
        <taxon>Colwelliaceae</taxon>
        <taxon>Thalassomonas</taxon>
    </lineage>
</organism>
<protein>
    <recommendedName>
        <fullName evidence="4">PepSY domain-containing protein</fullName>
    </recommendedName>
</protein>
<dbReference type="InterPro" id="IPR045503">
    <property type="entry name" value="DUF6488"/>
</dbReference>
<evidence type="ECO:0000313" key="3">
    <source>
        <dbReference type="Proteomes" id="UP000032568"/>
    </source>
</evidence>
<evidence type="ECO:0000256" key="1">
    <source>
        <dbReference type="SAM" id="SignalP"/>
    </source>
</evidence>
<dbReference type="RefSeq" id="WP_044833500.1">
    <property type="nucleotide sequence ID" value="NZ_CP059735.1"/>
</dbReference>
<proteinExistence type="predicted"/>
<reference evidence="2 3" key="1">
    <citation type="journal article" date="2015" name="Genome Announc.">
        <title>Draft Genome Sequences of Marine Isolates of Thalassomonas viridans and Thalassomonas actiniarum.</title>
        <authorList>
            <person name="Olonade I."/>
            <person name="van Zyl L.J."/>
            <person name="Trindade M."/>
        </authorList>
    </citation>
    <scope>NUCLEOTIDE SEQUENCE [LARGE SCALE GENOMIC DNA]</scope>
    <source>
        <strain evidence="2 3">A5K-106</strain>
    </source>
</reference>
<gene>
    <name evidence="2" type="ORF">SG35_010780</name>
</gene>
<keyword evidence="3" id="KW-1185">Reference proteome</keyword>
<dbReference type="Pfam" id="PF20098">
    <property type="entry name" value="DUF6488"/>
    <property type="match status" value="1"/>
</dbReference>
<dbReference type="Proteomes" id="UP000032568">
    <property type="component" value="Chromosome"/>
</dbReference>
<name>A0AAE9YUI2_9GAMM</name>
<evidence type="ECO:0000313" key="2">
    <source>
        <dbReference type="EMBL" id="WDE01068.1"/>
    </source>
</evidence>
<dbReference type="EMBL" id="CP059735">
    <property type="protein sequence ID" value="WDE01068.1"/>
    <property type="molecule type" value="Genomic_DNA"/>
</dbReference>
<feature type="signal peptide" evidence="1">
    <location>
        <begin position="1"/>
        <end position="21"/>
    </location>
</feature>